<dbReference type="Pfam" id="PF13920">
    <property type="entry name" value="zf-C3HC4_3"/>
    <property type="match status" value="1"/>
</dbReference>
<dbReference type="PANTHER" id="PTHR14879:SF5">
    <property type="entry name" value="RING-TYPE DOMAIN-CONTAINING PROTEIN"/>
    <property type="match status" value="1"/>
</dbReference>
<evidence type="ECO:0000256" key="3">
    <source>
        <dbReference type="PROSITE-ProRule" id="PRU00175"/>
    </source>
</evidence>
<proteinExistence type="evidence at transcript level"/>
<sequence>LTESVVSVEEVQEIVQETLREVALCRVCMDQPISRVFFPCGHTICCSVCSERVDQCPICRKSIEIRHPCFLPWNTESNSEDNNNLIPSCTFKDISDRFKSHRHSRHQKHHSPTDSVLHATASAPSCNLSSLISEVSQTDGHLCSINQSNSIDVCPESEINQPNVIFSKKPSSSTTNNRNPCEISTLLASTSGSSATLPVTSSNNHENDETEKSIGTTRRVTWQQKINIFHLYIYIYIYIHIYIYIYIYHIYHLIGLIIHL</sequence>
<accession>Q5BW32</accession>
<dbReference type="InterPro" id="IPR001841">
    <property type="entry name" value="Znf_RING"/>
</dbReference>
<protein>
    <submittedName>
        <fullName evidence="7">SJCHGC01975 protein</fullName>
    </submittedName>
</protein>
<evidence type="ECO:0000256" key="2">
    <source>
        <dbReference type="ARBA" id="ARBA00022833"/>
    </source>
</evidence>
<dbReference type="AlphaFoldDB" id="Q5BW32"/>
<organism evidence="7">
    <name type="scientific">Schistosoma japonicum</name>
    <name type="common">Blood fluke</name>
    <dbReference type="NCBI Taxonomy" id="6182"/>
    <lineage>
        <taxon>Eukaryota</taxon>
        <taxon>Metazoa</taxon>
        <taxon>Spiralia</taxon>
        <taxon>Lophotrochozoa</taxon>
        <taxon>Platyhelminthes</taxon>
        <taxon>Trematoda</taxon>
        <taxon>Digenea</taxon>
        <taxon>Strigeidida</taxon>
        <taxon>Schistosomatoidea</taxon>
        <taxon>Schistosomatidae</taxon>
        <taxon>Schistosoma</taxon>
    </lineage>
</organism>
<dbReference type="InterPro" id="IPR013083">
    <property type="entry name" value="Znf_RING/FYVE/PHD"/>
</dbReference>
<evidence type="ECO:0000256" key="4">
    <source>
        <dbReference type="SAM" id="MobiDB-lite"/>
    </source>
</evidence>
<evidence type="ECO:0000259" key="6">
    <source>
        <dbReference type="PROSITE" id="PS50089"/>
    </source>
</evidence>
<keyword evidence="2" id="KW-0862">Zinc</keyword>
<name>Q5BW32_SCHJA</name>
<feature type="non-terminal residue" evidence="7">
    <location>
        <position position="1"/>
    </location>
</feature>
<reference evidence="7" key="1">
    <citation type="journal article" date="2006" name="PLoS Pathog.">
        <title>New perspectives on host-parasite interplay by comparative transcriptomic and proteomic analyses of Schistosoma japonicum.</title>
        <authorList>
            <person name="Liu F."/>
            <person name="Lu J."/>
            <person name="Hu W."/>
            <person name="Wang S.Y."/>
            <person name="Cui S.J."/>
            <person name="Chi M."/>
            <person name="Yan Q."/>
            <person name="Wang X.R."/>
            <person name="Song H.D."/>
            <person name="Xu X.N."/>
            <person name="Wang J.J."/>
            <person name="Zhang X.L."/>
            <person name="Zhang X."/>
            <person name="Wang Z.Q."/>
            <person name="Xue C.L."/>
            <person name="Brindley P.J."/>
            <person name="McManus D.P."/>
            <person name="Yang P.Y."/>
            <person name="Feng Z."/>
            <person name="Chen Z."/>
            <person name="Han Z.G."/>
        </authorList>
    </citation>
    <scope>NUCLEOTIDE SEQUENCE</scope>
</reference>
<feature type="transmembrane region" description="Helical" evidence="5">
    <location>
        <begin position="228"/>
        <end position="251"/>
    </location>
</feature>
<evidence type="ECO:0000256" key="1">
    <source>
        <dbReference type="ARBA" id="ARBA00022771"/>
    </source>
</evidence>
<dbReference type="Gene3D" id="3.30.40.10">
    <property type="entry name" value="Zinc/RING finger domain, C3HC4 (zinc finger)"/>
    <property type="match status" value="1"/>
</dbReference>
<keyword evidence="1 3" id="KW-0863">Zinc-finger</keyword>
<keyword evidence="5" id="KW-0472">Membrane</keyword>
<evidence type="ECO:0000256" key="5">
    <source>
        <dbReference type="SAM" id="Phobius"/>
    </source>
</evidence>
<dbReference type="PROSITE" id="PS50089">
    <property type="entry name" value="ZF_RING_2"/>
    <property type="match status" value="1"/>
</dbReference>
<keyword evidence="5" id="KW-0812">Transmembrane</keyword>
<evidence type="ECO:0000313" key="7">
    <source>
        <dbReference type="EMBL" id="AAX28393.2"/>
    </source>
</evidence>
<dbReference type="GO" id="GO:0008270">
    <property type="term" value="F:zinc ion binding"/>
    <property type="evidence" value="ECO:0007669"/>
    <property type="project" value="UniProtKB-KW"/>
</dbReference>
<keyword evidence="5" id="KW-1133">Transmembrane helix</keyword>
<dbReference type="InterPro" id="IPR051728">
    <property type="entry name" value="RING-FYVE_E3_ubiquitin-ligase"/>
</dbReference>
<keyword evidence="1 3" id="KW-0479">Metal-binding</keyword>
<feature type="region of interest" description="Disordered" evidence="4">
    <location>
        <begin position="192"/>
        <end position="212"/>
    </location>
</feature>
<dbReference type="SUPFAM" id="SSF57850">
    <property type="entry name" value="RING/U-box"/>
    <property type="match status" value="1"/>
</dbReference>
<dbReference type="PANTHER" id="PTHR14879">
    <property type="entry name" value="CASPASE REGULATOR, RING FINGER DOMAIN-CONTAINING"/>
    <property type="match status" value="1"/>
</dbReference>
<feature type="domain" description="RING-type" evidence="6">
    <location>
        <begin position="25"/>
        <end position="60"/>
    </location>
</feature>
<dbReference type="EMBL" id="AY812504">
    <property type="protein sequence ID" value="AAX28393.2"/>
    <property type="molecule type" value="mRNA"/>
</dbReference>